<dbReference type="AlphaFoldDB" id="A0A1H8IYT2"/>
<proteinExistence type="predicted"/>
<gene>
    <name evidence="4" type="ORF">SAMN05660976_08183</name>
</gene>
<keyword evidence="5" id="KW-1185">Reference proteome</keyword>
<name>A0A1H8IYT2_9ACTN</name>
<dbReference type="OrthoDB" id="3169239at2"/>
<dbReference type="STRING" id="46177.SAMN05660976_08183"/>
<evidence type="ECO:0000256" key="2">
    <source>
        <dbReference type="ARBA" id="ARBA00023027"/>
    </source>
</evidence>
<dbReference type="SUPFAM" id="SSF51905">
    <property type="entry name" value="FAD/NAD(P)-binding domain"/>
    <property type="match status" value="1"/>
</dbReference>
<evidence type="ECO:0000313" key="4">
    <source>
        <dbReference type="EMBL" id="SEN73077.1"/>
    </source>
</evidence>
<dbReference type="PANTHER" id="PTHR43476">
    <property type="entry name" value="3-(3-HYDROXY-PHENYL)PROPIONATE/3-HYDROXYCINNAMIC ACID HYDROXYLASE"/>
    <property type="match status" value="1"/>
</dbReference>
<reference evidence="4 5" key="1">
    <citation type="submission" date="2016-10" db="EMBL/GenBank/DDBJ databases">
        <authorList>
            <person name="de Groot N.N."/>
        </authorList>
    </citation>
    <scope>NUCLEOTIDE SEQUENCE [LARGE SCALE GENOMIC DNA]</scope>
    <source>
        <strain evidence="4 5">DSM 43357</strain>
    </source>
</reference>
<dbReference type="GO" id="GO:0016491">
    <property type="term" value="F:oxidoreductase activity"/>
    <property type="evidence" value="ECO:0007669"/>
    <property type="project" value="UniProtKB-KW"/>
</dbReference>
<dbReference type="Gene3D" id="3.30.9.20">
    <property type="match status" value="1"/>
</dbReference>
<dbReference type="PRINTS" id="PR00420">
    <property type="entry name" value="RNGMNOXGNASE"/>
</dbReference>
<dbReference type="EMBL" id="FOBF01000034">
    <property type="protein sequence ID" value="SEN73077.1"/>
    <property type="molecule type" value="Genomic_DNA"/>
</dbReference>
<sequence>MKIACVGGGPAGLYFSILMKGVAPSHDVTVYERNPAGSTYGWGVTYSESLLRSLHATDPESARAILDSSVRWDRWDYFRGPRTMSDPEGGEGFGIGRQRLLDLLAERARGLGVRIAYEREIADERELADADLVVAGDGAGSRMRERHAVHFGTEVGVGRNSYVWLGSARAFDSFVFSFEETEHGWIWCYGYPYSPDRSTCVVECAPETWKGLGFDRAREADTLVRLEKIFAGMLDGHPLLGQGDAQGSARWLNFRTVSNRTWRRGNLVLAGDAAHTTHYSIGAGTTLALRDAALLAAALLQGPPLPVALARYERQARSAVRSAQRSARYSSQWYENLPRYTDLPLPQMVLLSKLRGYRLVHHLPPKLCYFTHQAAANTVGRIPRAMRRKAARPIS</sequence>
<evidence type="ECO:0000313" key="5">
    <source>
        <dbReference type="Proteomes" id="UP000198953"/>
    </source>
</evidence>
<dbReference type="Pfam" id="PF01494">
    <property type="entry name" value="FAD_binding_3"/>
    <property type="match status" value="1"/>
</dbReference>
<dbReference type="InterPro" id="IPR036188">
    <property type="entry name" value="FAD/NAD-bd_sf"/>
</dbReference>
<dbReference type="PANTHER" id="PTHR43476:SF4">
    <property type="entry name" value="BLR0106 PROTEIN"/>
    <property type="match status" value="1"/>
</dbReference>
<evidence type="ECO:0000259" key="3">
    <source>
        <dbReference type="Pfam" id="PF01494"/>
    </source>
</evidence>
<dbReference type="RefSeq" id="WP_091105765.1">
    <property type="nucleotide sequence ID" value="NZ_FOBF01000034.1"/>
</dbReference>
<evidence type="ECO:0000256" key="1">
    <source>
        <dbReference type="ARBA" id="ARBA00023002"/>
    </source>
</evidence>
<dbReference type="Proteomes" id="UP000198953">
    <property type="component" value="Unassembled WGS sequence"/>
</dbReference>
<dbReference type="GO" id="GO:0071949">
    <property type="term" value="F:FAD binding"/>
    <property type="evidence" value="ECO:0007669"/>
    <property type="project" value="InterPro"/>
</dbReference>
<keyword evidence="2" id="KW-0520">NAD</keyword>
<protein>
    <submittedName>
        <fullName evidence="4">2-polyprenyl-6-methoxyphenol hydroxylase</fullName>
    </submittedName>
</protein>
<accession>A0A1H8IYT2</accession>
<dbReference type="InterPro" id="IPR002938">
    <property type="entry name" value="FAD-bd"/>
</dbReference>
<dbReference type="InterPro" id="IPR050631">
    <property type="entry name" value="PheA/TfdB_FAD_monoxygenase"/>
</dbReference>
<keyword evidence="1" id="KW-0560">Oxidoreductase</keyword>
<dbReference type="Gene3D" id="3.50.50.60">
    <property type="entry name" value="FAD/NAD(P)-binding domain"/>
    <property type="match status" value="1"/>
</dbReference>
<feature type="domain" description="FAD-binding" evidence="3">
    <location>
        <begin position="112"/>
        <end position="322"/>
    </location>
</feature>
<organism evidence="4 5">
    <name type="scientific">Nonomuraea pusilla</name>
    <dbReference type="NCBI Taxonomy" id="46177"/>
    <lineage>
        <taxon>Bacteria</taxon>
        <taxon>Bacillati</taxon>
        <taxon>Actinomycetota</taxon>
        <taxon>Actinomycetes</taxon>
        <taxon>Streptosporangiales</taxon>
        <taxon>Streptosporangiaceae</taxon>
        <taxon>Nonomuraea</taxon>
    </lineage>
</organism>